<proteinExistence type="predicted"/>
<dbReference type="STRING" id="39482.ERS852491_01142"/>
<evidence type="ECO:0000313" key="3">
    <source>
        <dbReference type="EMBL" id="CUO05018.1"/>
    </source>
</evidence>
<evidence type="ECO:0000259" key="2">
    <source>
        <dbReference type="PROSITE" id="PS50943"/>
    </source>
</evidence>
<dbReference type="RefSeq" id="WP_055151828.1">
    <property type="nucleotide sequence ID" value="NZ_CYZU01000008.1"/>
</dbReference>
<dbReference type="Pfam" id="PF01381">
    <property type="entry name" value="HTH_3"/>
    <property type="match status" value="1"/>
</dbReference>
<dbReference type="InterPro" id="IPR001387">
    <property type="entry name" value="Cro/C1-type_HTH"/>
</dbReference>
<dbReference type="GO" id="GO:0003677">
    <property type="term" value="F:DNA binding"/>
    <property type="evidence" value="ECO:0007669"/>
    <property type="project" value="UniProtKB-KW"/>
</dbReference>
<accession>A0A174BZR1</accession>
<reference evidence="3 4" key="1">
    <citation type="submission" date="2015-09" db="EMBL/GenBank/DDBJ databases">
        <authorList>
            <consortium name="Pathogen Informatics"/>
        </authorList>
    </citation>
    <scope>NUCLEOTIDE SEQUENCE [LARGE SCALE GENOMIC DNA]</scope>
    <source>
        <strain evidence="3 4">2789STDY5834876</strain>
    </source>
</reference>
<dbReference type="CDD" id="cd00093">
    <property type="entry name" value="HTH_XRE"/>
    <property type="match status" value="1"/>
</dbReference>
<dbReference type="Proteomes" id="UP000095544">
    <property type="component" value="Unassembled WGS sequence"/>
</dbReference>
<protein>
    <submittedName>
        <fullName evidence="3">HTH-type transcriptional regulator immR</fullName>
    </submittedName>
</protein>
<sequence>MDVTKKGSKNLEKHANVSYTVKSFGEKLIELRNERHLTQAQSAKLIGITRNTLSMYERNERCPNIDIAVNTANKYNVSLDYLFGTGYKDKRKNHESLYDYFSEEALDLLADSHINNFVDAILSHPNTKKIADIIYATHYKPLINSYEINYISRLISDLLYNMIVNINKEAYQLRPMLSSEIEELLEAVNDCIRKLETSRILLRTDYDKYLDCEDDIQTELERIKSLLENSPETEYNQAKQEGFVEAIRMFADKEIQIKKVPADDPLMKLEEEFRQYLNKIPLKKAIKMSIDEQYEEARRYMENEQKK</sequence>
<keyword evidence="1" id="KW-0238">DNA-binding</keyword>
<evidence type="ECO:0000313" key="4">
    <source>
        <dbReference type="Proteomes" id="UP000095544"/>
    </source>
</evidence>
<dbReference type="SUPFAM" id="SSF47413">
    <property type="entry name" value="lambda repressor-like DNA-binding domains"/>
    <property type="match status" value="1"/>
</dbReference>
<evidence type="ECO:0000256" key="1">
    <source>
        <dbReference type="ARBA" id="ARBA00023125"/>
    </source>
</evidence>
<organism evidence="3 4">
    <name type="scientific">Faecalicatena contorta</name>
    <dbReference type="NCBI Taxonomy" id="39482"/>
    <lineage>
        <taxon>Bacteria</taxon>
        <taxon>Bacillati</taxon>
        <taxon>Bacillota</taxon>
        <taxon>Clostridia</taxon>
        <taxon>Lachnospirales</taxon>
        <taxon>Lachnospiraceae</taxon>
        <taxon>Faecalicatena</taxon>
    </lineage>
</organism>
<dbReference type="EMBL" id="CYZU01000008">
    <property type="protein sequence ID" value="CUO05018.1"/>
    <property type="molecule type" value="Genomic_DNA"/>
</dbReference>
<feature type="domain" description="HTH cro/C1-type" evidence="2">
    <location>
        <begin position="28"/>
        <end position="82"/>
    </location>
</feature>
<dbReference type="Gene3D" id="1.10.260.40">
    <property type="entry name" value="lambda repressor-like DNA-binding domains"/>
    <property type="match status" value="1"/>
</dbReference>
<dbReference type="OrthoDB" id="9808239at2"/>
<gene>
    <name evidence="3" type="primary">immR_5</name>
    <name evidence="3" type="ORF">ERS852491_01142</name>
</gene>
<dbReference type="InterPro" id="IPR010982">
    <property type="entry name" value="Lambda_DNA-bd_dom_sf"/>
</dbReference>
<dbReference type="SMART" id="SM00530">
    <property type="entry name" value="HTH_XRE"/>
    <property type="match status" value="1"/>
</dbReference>
<name>A0A174BZR1_9FIRM</name>
<dbReference type="PROSITE" id="PS50943">
    <property type="entry name" value="HTH_CROC1"/>
    <property type="match status" value="1"/>
</dbReference>
<dbReference type="PANTHER" id="PTHR46558">
    <property type="entry name" value="TRACRIPTIONAL REGULATORY PROTEIN-RELATED-RELATED"/>
    <property type="match status" value="1"/>
</dbReference>
<dbReference type="PANTHER" id="PTHR46558:SF11">
    <property type="entry name" value="HTH-TYPE TRANSCRIPTIONAL REGULATOR XRE"/>
    <property type="match status" value="1"/>
</dbReference>
<dbReference type="AlphaFoldDB" id="A0A174BZR1"/>